<evidence type="ECO:0000256" key="2">
    <source>
        <dbReference type="SAM" id="Phobius"/>
    </source>
</evidence>
<dbReference type="EMBL" id="LQPI01000059">
    <property type="protein sequence ID" value="ORW18274.1"/>
    <property type="molecule type" value="Genomic_DNA"/>
</dbReference>
<evidence type="ECO:0000313" key="4">
    <source>
        <dbReference type="Proteomes" id="UP000193108"/>
    </source>
</evidence>
<comment type="caution">
    <text evidence="3">The sequence shown here is derived from an EMBL/GenBank/DDBJ whole genome shotgun (WGS) entry which is preliminary data.</text>
</comment>
<feature type="compositionally biased region" description="Polar residues" evidence="1">
    <location>
        <begin position="192"/>
        <end position="203"/>
    </location>
</feature>
<protein>
    <submittedName>
        <fullName evidence="3">Uncharacterized protein</fullName>
    </submittedName>
</protein>
<gene>
    <name evidence="3" type="ORF">AWC18_15945</name>
</gene>
<proteinExistence type="predicted"/>
<dbReference type="AlphaFoldDB" id="A0A1X1Z4Q5"/>
<sequence>MNSRPQTPTVAVSARTEYLSDRHCGAARVAGLLVAVALIALVAMNLAGASAVVIATTTAALITASLGVSAYGRLGERGAILITLDSDAVYFGAEDRAIVSFPLASLTAARRGGPAAVTSTDGRHLTVQGQKYLKLTFVADPAGTEEWWVAIVESDPAAAEILRRLQALLPAQTATSARARTETPPRAASTPKTPRTESAQSTPPAGPRIADAGTDEAAKRLWEDAVRHHNDILGAYGAYELDSAMLLRYPAITDVTVEQTQSFQLALDEAQALRTEAYPGNRGLADAYQQAVVALRRAWIACESHGKKVGTGYLEQADQDELDTALKLYNHAAASTMPAEQATYYGRVRQIVSKLAERGAIHPPKVQLAQLEGVTRRAIETAR</sequence>
<evidence type="ECO:0000256" key="1">
    <source>
        <dbReference type="SAM" id="MobiDB-lite"/>
    </source>
</evidence>
<dbReference type="Proteomes" id="UP000193108">
    <property type="component" value="Unassembled WGS sequence"/>
</dbReference>
<keyword evidence="2" id="KW-1133">Transmembrane helix</keyword>
<keyword evidence="2" id="KW-0472">Membrane</keyword>
<organism evidence="3 4">
    <name type="scientific">Mycolicibacter nonchromogenicus</name>
    <name type="common">Mycobacterium nonchromogenicum</name>
    <dbReference type="NCBI Taxonomy" id="1782"/>
    <lineage>
        <taxon>Bacteria</taxon>
        <taxon>Bacillati</taxon>
        <taxon>Actinomycetota</taxon>
        <taxon>Actinomycetes</taxon>
        <taxon>Mycobacteriales</taxon>
        <taxon>Mycobacteriaceae</taxon>
        <taxon>Mycolicibacter</taxon>
    </lineage>
</organism>
<feature type="region of interest" description="Disordered" evidence="1">
    <location>
        <begin position="173"/>
        <end position="211"/>
    </location>
</feature>
<name>A0A1X1Z4Q5_MYCNO</name>
<dbReference type="RefSeq" id="WP_085139362.1">
    <property type="nucleotide sequence ID" value="NZ_LQPI01000059.1"/>
</dbReference>
<keyword evidence="2" id="KW-0812">Transmembrane</keyword>
<keyword evidence="4" id="KW-1185">Reference proteome</keyword>
<feature type="transmembrane region" description="Helical" evidence="2">
    <location>
        <begin position="25"/>
        <end position="44"/>
    </location>
</feature>
<evidence type="ECO:0000313" key="3">
    <source>
        <dbReference type="EMBL" id="ORW18274.1"/>
    </source>
</evidence>
<feature type="compositionally biased region" description="Low complexity" evidence="1">
    <location>
        <begin position="173"/>
        <end position="191"/>
    </location>
</feature>
<reference evidence="3 4" key="1">
    <citation type="submission" date="2016-01" db="EMBL/GenBank/DDBJ databases">
        <title>The new phylogeny of the genus Mycobacterium.</title>
        <authorList>
            <person name="Tarcisio F."/>
            <person name="Conor M."/>
            <person name="Antonella G."/>
            <person name="Elisabetta G."/>
            <person name="Giulia F.S."/>
            <person name="Sara T."/>
            <person name="Anna F."/>
            <person name="Clotilde B."/>
            <person name="Roberto B."/>
            <person name="Veronica D.S."/>
            <person name="Fabio R."/>
            <person name="Monica P."/>
            <person name="Olivier J."/>
            <person name="Enrico T."/>
            <person name="Nicola S."/>
        </authorList>
    </citation>
    <scope>NUCLEOTIDE SEQUENCE [LARGE SCALE GENOMIC DNA]</scope>
    <source>
        <strain evidence="3 4">DSM 44164</strain>
    </source>
</reference>
<accession>A0A1X1Z4Q5</accession>